<dbReference type="EMBL" id="JAGIYQ010000001">
    <property type="protein sequence ID" value="MBP0723657.1"/>
    <property type="molecule type" value="Genomic_DNA"/>
</dbReference>
<proteinExistence type="predicted"/>
<dbReference type="AlphaFoldDB" id="A0A940NGP8"/>
<protein>
    <submittedName>
        <fullName evidence="1">Uncharacterized protein</fullName>
    </submittedName>
</protein>
<keyword evidence="2" id="KW-1185">Reference proteome</keyword>
<reference evidence="1" key="1">
    <citation type="submission" date="2021-04" db="EMBL/GenBank/DDBJ databases">
        <title>Genome seq and assembly of Bacillus sp.</title>
        <authorList>
            <person name="Chhetri G."/>
        </authorList>
    </citation>
    <scope>NUCLEOTIDE SEQUENCE</scope>
    <source>
        <strain evidence="1">RG28</strain>
    </source>
</reference>
<evidence type="ECO:0000313" key="1">
    <source>
        <dbReference type="EMBL" id="MBP0723657.1"/>
    </source>
</evidence>
<sequence>MTKKLDVEKALYIAYKTGQQVDINLRSGATLEGAIVEALWETSFRAWLEPNEPVEVGEDIDKAIVAIHAVKSVDFRTDVSSS</sequence>
<accession>A0A940NGP8</accession>
<comment type="caution">
    <text evidence="1">The sequence shown here is derived from an EMBL/GenBank/DDBJ whole genome shotgun (WGS) entry which is preliminary data.</text>
</comment>
<evidence type="ECO:0000313" key="2">
    <source>
        <dbReference type="Proteomes" id="UP000682134"/>
    </source>
</evidence>
<organism evidence="1 2">
    <name type="scientific">Gottfriedia endophytica</name>
    <dbReference type="NCBI Taxonomy" id="2820819"/>
    <lineage>
        <taxon>Bacteria</taxon>
        <taxon>Bacillati</taxon>
        <taxon>Bacillota</taxon>
        <taxon>Bacilli</taxon>
        <taxon>Bacillales</taxon>
        <taxon>Bacillaceae</taxon>
        <taxon>Gottfriedia</taxon>
    </lineage>
</organism>
<gene>
    <name evidence="1" type="ORF">J5Y03_00480</name>
</gene>
<dbReference type="RefSeq" id="WP_209401258.1">
    <property type="nucleotide sequence ID" value="NZ_JAGIYQ010000001.1"/>
</dbReference>
<dbReference type="Proteomes" id="UP000682134">
    <property type="component" value="Unassembled WGS sequence"/>
</dbReference>
<name>A0A940NGP8_9BACI</name>